<dbReference type="PANTHER" id="PTHR43310:SF2">
    <property type="entry name" value="SLC26A_SULP TRANSPORTER DOMAIN-CONTAINING PROTEIN"/>
    <property type="match status" value="1"/>
</dbReference>
<feature type="transmembrane region" description="Helical" evidence="6">
    <location>
        <begin position="693"/>
        <end position="726"/>
    </location>
</feature>
<feature type="transmembrane region" description="Helical" evidence="6">
    <location>
        <begin position="636"/>
        <end position="656"/>
    </location>
</feature>
<comment type="subcellular location">
    <subcellularLocation>
        <location evidence="1">Membrane</location>
        <topology evidence="1">Multi-pass membrane protein</topology>
    </subcellularLocation>
</comment>
<dbReference type="InterPro" id="IPR036513">
    <property type="entry name" value="STAS_dom_sf"/>
</dbReference>
<feature type="transmembrane region" description="Helical" evidence="6">
    <location>
        <begin position="603"/>
        <end position="624"/>
    </location>
</feature>
<dbReference type="CDD" id="cd07042">
    <property type="entry name" value="STAS_SulP_like_sulfate_transporter"/>
    <property type="match status" value="1"/>
</dbReference>
<dbReference type="InterPro" id="IPR002645">
    <property type="entry name" value="STAS_dom"/>
</dbReference>
<proteinExistence type="predicted"/>
<dbReference type="InterPro" id="IPR052706">
    <property type="entry name" value="Membrane-Transporter-like"/>
</dbReference>
<dbReference type="GO" id="GO:0016020">
    <property type="term" value="C:membrane"/>
    <property type="evidence" value="ECO:0007669"/>
    <property type="project" value="UniProtKB-SubCell"/>
</dbReference>
<feature type="transmembrane region" description="Helical" evidence="6">
    <location>
        <begin position="562"/>
        <end position="583"/>
    </location>
</feature>
<dbReference type="Pfam" id="PF01740">
    <property type="entry name" value="STAS"/>
    <property type="match status" value="1"/>
</dbReference>
<gene>
    <name evidence="8" type="ORF">PSIN1315_LOCUS12635</name>
</gene>
<feature type="domain" description="STAS" evidence="7">
    <location>
        <begin position="759"/>
        <end position="850"/>
    </location>
</feature>
<accession>A0A7S3FI22</accession>
<evidence type="ECO:0000256" key="4">
    <source>
        <dbReference type="ARBA" id="ARBA00023136"/>
    </source>
</evidence>
<dbReference type="Pfam" id="PF00916">
    <property type="entry name" value="Sulfate_transp"/>
    <property type="match status" value="1"/>
</dbReference>
<feature type="transmembrane region" description="Helical" evidence="6">
    <location>
        <begin position="536"/>
        <end position="555"/>
    </location>
</feature>
<evidence type="ECO:0000256" key="3">
    <source>
        <dbReference type="ARBA" id="ARBA00022989"/>
    </source>
</evidence>
<dbReference type="SUPFAM" id="SSF52091">
    <property type="entry name" value="SpoIIaa-like"/>
    <property type="match status" value="1"/>
</dbReference>
<evidence type="ECO:0000313" key="8">
    <source>
        <dbReference type="EMBL" id="CAE0150156.1"/>
    </source>
</evidence>
<feature type="transmembrane region" description="Helical" evidence="6">
    <location>
        <begin position="662"/>
        <end position="681"/>
    </location>
</feature>
<dbReference type="PANTHER" id="PTHR43310">
    <property type="entry name" value="SULFATE TRANSPORTER YBAR-RELATED"/>
    <property type="match status" value="1"/>
</dbReference>
<feature type="region of interest" description="Disordered" evidence="5">
    <location>
        <begin position="1"/>
        <end position="74"/>
    </location>
</feature>
<evidence type="ECO:0000256" key="6">
    <source>
        <dbReference type="SAM" id="Phobius"/>
    </source>
</evidence>
<protein>
    <recommendedName>
        <fullName evidence="7">STAS domain-containing protein</fullName>
    </recommendedName>
</protein>
<sequence length="886" mass="92379">MAPPSDRRSTAMDISPSPSRLRRSGSQTHSAGGEGRDQGSSRPPLLSVRTASAAAVSGGRLISPPPAVQAPPSAGRAVTMPAMMPGASAGASNSVSGGGSFLSASPAPYMGQMFGGLLSRERSWKQVVGGPEGSSVTAASPSFAGSLAAAAALEEYEEAQAQRLAAAAGDASPAAVSPRVGLHSRQQSGDAAQRVDVSEPRSQAGSFVGAGSFTGLGGALSSASRHILWADAAMASESEDTDGSVAGGSDVEKPLLGAKHSRSSTKKSRQLEDVVNADEADPARCTEVFSRGVVSGLINSILLCPTIVSFASVVFRETRYAEFIPMLVRLMFFSGFIHQFVITCGSSMRFAVGQVQDVGLVVLSAIASEVAREAGEGELTDHEKRSMTATTLAFLAIATAGVGAMLYVTGRCGLASLAQCCPLPVVGGYLGYVGYFCLSSGATLATGMDLGANPAAWWHAISDGPSAARLALCFGSALLYMATNRLPPWLQSSLALPLVLLVIPAAFYAVVLGGGHSLDDARAGGWMSDAPAGSEPFYDVWSTLYGVSSLGDIHWSLFPKLVLTKIVVLFFLVAFGSSLDVAAIQADYSDRLDYNKELRMVGLSNLCAGLAGSGFTGSYIFSMTLFNMHSGVRNRVCGIVIMIGNLTFFLLPISLVNYLPSFFLGSLLVFFGIEIIIDWLIYSVRRIGAADYVMLLITFACTLLTNVEYGVIIGLAISAAQFIYLYGRASTPIVEDISSDVEARHMGDTSARSLVEHMVKVVRLDGYLFFGAALSAVNTALAAAQEMGPGSFVLLDLSNVVGLDATSAHSLSQLAHNIERGGSALVICGTPRRAAGGGKRLLSTLQRHGLHNGEALPSVEACLLQAEAVVLERAAKVGAYRPPPHM</sequence>
<dbReference type="InterPro" id="IPR011547">
    <property type="entry name" value="SLC26A/SulP_dom"/>
</dbReference>
<feature type="transmembrane region" description="Helical" evidence="6">
    <location>
        <begin position="293"/>
        <end position="315"/>
    </location>
</feature>
<keyword evidence="4 6" id="KW-0472">Membrane</keyword>
<feature type="region of interest" description="Disordered" evidence="5">
    <location>
        <begin position="175"/>
        <end position="200"/>
    </location>
</feature>
<feature type="transmembrane region" description="Helical" evidence="6">
    <location>
        <begin position="466"/>
        <end position="482"/>
    </location>
</feature>
<dbReference type="AlphaFoldDB" id="A0A7S3FI22"/>
<reference evidence="8" key="1">
    <citation type="submission" date="2021-01" db="EMBL/GenBank/DDBJ databases">
        <authorList>
            <person name="Corre E."/>
            <person name="Pelletier E."/>
            <person name="Niang G."/>
            <person name="Scheremetjew M."/>
            <person name="Finn R."/>
            <person name="Kale V."/>
            <person name="Holt S."/>
            <person name="Cochrane G."/>
            <person name="Meng A."/>
            <person name="Brown T."/>
            <person name="Cohen L."/>
        </authorList>
    </citation>
    <scope>NUCLEOTIDE SEQUENCE</scope>
    <source>
        <strain evidence="8">RCC927</strain>
    </source>
</reference>
<evidence type="ECO:0000256" key="2">
    <source>
        <dbReference type="ARBA" id="ARBA00022692"/>
    </source>
</evidence>
<organism evidence="8">
    <name type="scientific">Prasinoderma singulare</name>
    <dbReference type="NCBI Taxonomy" id="676789"/>
    <lineage>
        <taxon>Eukaryota</taxon>
        <taxon>Viridiplantae</taxon>
        <taxon>Prasinodermophyta</taxon>
        <taxon>Prasinodermophyceae</taxon>
        <taxon>Prasinodermales</taxon>
        <taxon>Prasinodermaceae</taxon>
        <taxon>Prasinoderma</taxon>
    </lineage>
</organism>
<feature type="transmembrane region" description="Helical" evidence="6">
    <location>
        <begin position="420"/>
        <end position="446"/>
    </location>
</feature>
<evidence type="ECO:0000256" key="5">
    <source>
        <dbReference type="SAM" id="MobiDB-lite"/>
    </source>
</evidence>
<keyword evidence="3 6" id="KW-1133">Transmembrane helix</keyword>
<dbReference type="PROSITE" id="PS50801">
    <property type="entry name" value="STAS"/>
    <property type="match status" value="1"/>
</dbReference>
<feature type="transmembrane region" description="Helical" evidence="6">
    <location>
        <begin position="387"/>
        <end position="408"/>
    </location>
</feature>
<dbReference type="EMBL" id="HBHY01019751">
    <property type="protein sequence ID" value="CAE0150156.1"/>
    <property type="molecule type" value="Transcribed_RNA"/>
</dbReference>
<evidence type="ECO:0000259" key="7">
    <source>
        <dbReference type="PROSITE" id="PS50801"/>
    </source>
</evidence>
<feature type="transmembrane region" description="Helical" evidence="6">
    <location>
        <begin position="494"/>
        <end position="516"/>
    </location>
</feature>
<name>A0A7S3FI22_9VIRI</name>
<evidence type="ECO:0000256" key="1">
    <source>
        <dbReference type="ARBA" id="ARBA00004141"/>
    </source>
</evidence>
<feature type="transmembrane region" description="Helical" evidence="6">
    <location>
        <begin position="327"/>
        <end position="352"/>
    </location>
</feature>
<feature type="compositionally biased region" description="Basic residues" evidence="5">
    <location>
        <begin position="259"/>
        <end position="268"/>
    </location>
</feature>
<dbReference type="Gene3D" id="3.30.750.24">
    <property type="entry name" value="STAS domain"/>
    <property type="match status" value="1"/>
</dbReference>
<keyword evidence="2 6" id="KW-0812">Transmembrane</keyword>
<feature type="compositionally biased region" description="Basic and acidic residues" evidence="5">
    <location>
        <begin position="1"/>
        <end position="10"/>
    </location>
</feature>
<feature type="region of interest" description="Disordered" evidence="5">
    <location>
        <begin position="239"/>
        <end position="274"/>
    </location>
</feature>